<evidence type="ECO:0000313" key="2">
    <source>
        <dbReference type="Proteomes" id="UP000324222"/>
    </source>
</evidence>
<keyword evidence="2" id="KW-1185">Reference proteome</keyword>
<dbReference type="AlphaFoldDB" id="A0A5B7KJS8"/>
<name>A0A5B7KJS8_PORTR</name>
<reference evidence="1 2" key="1">
    <citation type="submission" date="2019-05" db="EMBL/GenBank/DDBJ databases">
        <title>Another draft genome of Portunus trituberculatus and its Hox gene families provides insights of decapod evolution.</title>
        <authorList>
            <person name="Jeong J.-H."/>
            <person name="Song I."/>
            <person name="Kim S."/>
            <person name="Choi T."/>
            <person name="Kim D."/>
            <person name="Ryu S."/>
            <person name="Kim W."/>
        </authorList>
    </citation>
    <scope>NUCLEOTIDE SEQUENCE [LARGE SCALE GENOMIC DNA]</scope>
    <source>
        <tissue evidence="1">Muscle</tissue>
    </source>
</reference>
<organism evidence="1 2">
    <name type="scientific">Portunus trituberculatus</name>
    <name type="common">Swimming crab</name>
    <name type="synonym">Neptunus trituberculatus</name>
    <dbReference type="NCBI Taxonomy" id="210409"/>
    <lineage>
        <taxon>Eukaryota</taxon>
        <taxon>Metazoa</taxon>
        <taxon>Ecdysozoa</taxon>
        <taxon>Arthropoda</taxon>
        <taxon>Crustacea</taxon>
        <taxon>Multicrustacea</taxon>
        <taxon>Malacostraca</taxon>
        <taxon>Eumalacostraca</taxon>
        <taxon>Eucarida</taxon>
        <taxon>Decapoda</taxon>
        <taxon>Pleocyemata</taxon>
        <taxon>Brachyura</taxon>
        <taxon>Eubrachyura</taxon>
        <taxon>Portunoidea</taxon>
        <taxon>Portunidae</taxon>
        <taxon>Portuninae</taxon>
        <taxon>Portunus</taxon>
    </lineage>
</organism>
<gene>
    <name evidence="1" type="ORF">E2C01_101307</name>
</gene>
<dbReference type="Proteomes" id="UP000324222">
    <property type="component" value="Unassembled WGS sequence"/>
</dbReference>
<sequence length="69" mass="7621">MHGLTDPARILGVPLNPARVNHIASRMCSRSLEQTRPFLLSQYQKTAVTRLFAVTVQTLTFTIAITGPI</sequence>
<protein>
    <submittedName>
        <fullName evidence="1">Uncharacterized protein</fullName>
    </submittedName>
</protein>
<comment type="caution">
    <text evidence="1">The sequence shown here is derived from an EMBL/GenBank/DDBJ whole genome shotgun (WGS) entry which is preliminary data.</text>
</comment>
<proteinExistence type="predicted"/>
<accession>A0A5B7KJS8</accession>
<dbReference type="EMBL" id="VSRR010146631">
    <property type="protein sequence ID" value="MPD05558.1"/>
    <property type="molecule type" value="Genomic_DNA"/>
</dbReference>
<evidence type="ECO:0000313" key="1">
    <source>
        <dbReference type="EMBL" id="MPD05558.1"/>
    </source>
</evidence>